<dbReference type="InterPro" id="IPR001036">
    <property type="entry name" value="Acrflvin-R"/>
</dbReference>
<reference evidence="2" key="1">
    <citation type="journal article" date="2024" name="Antonie Van Leeuwenhoek">
        <title>Bradyrhizobium ontarionense sp. nov., a novel bacterial symbiont isolated from Aeschynomene indica (Indian jointvetch), harbours photosynthesis, nitrogen fixation and nitrous oxide (N2O) reductase genes.</title>
        <authorList>
            <person name="Bromfield E.S.P."/>
            <person name="Cloutier S."/>
        </authorList>
    </citation>
    <scope>NUCLEOTIDE SEQUENCE</scope>
    <source>
        <strain evidence="2">A19</strain>
    </source>
</reference>
<dbReference type="Gene3D" id="3.30.70.1320">
    <property type="entry name" value="Multidrug efflux transporter AcrB pore domain like"/>
    <property type="match status" value="1"/>
</dbReference>
<feature type="transmembrane region" description="Helical" evidence="1">
    <location>
        <begin position="876"/>
        <end position="896"/>
    </location>
</feature>
<dbReference type="Gene3D" id="3.30.70.1440">
    <property type="entry name" value="Multidrug efflux transporter AcrB pore domain"/>
    <property type="match status" value="1"/>
</dbReference>
<dbReference type="Proteomes" id="UP001431010">
    <property type="component" value="Chromosome"/>
</dbReference>
<evidence type="ECO:0000313" key="3">
    <source>
        <dbReference type="Proteomes" id="UP001431010"/>
    </source>
</evidence>
<feature type="transmembrane region" description="Helical" evidence="1">
    <location>
        <begin position="361"/>
        <end position="383"/>
    </location>
</feature>
<dbReference type="SUPFAM" id="SSF82693">
    <property type="entry name" value="Multidrug efflux transporter AcrB pore domain, PN1, PN2, PC1 and PC2 subdomains"/>
    <property type="match status" value="3"/>
</dbReference>
<feature type="transmembrane region" description="Helical" evidence="1">
    <location>
        <begin position="530"/>
        <end position="549"/>
    </location>
</feature>
<evidence type="ECO:0000256" key="1">
    <source>
        <dbReference type="SAM" id="Phobius"/>
    </source>
</evidence>
<dbReference type="Pfam" id="PF00873">
    <property type="entry name" value="ACR_tran"/>
    <property type="match status" value="1"/>
</dbReference>
<dbReference type="InterPro" id="IPR027463">
    <property type="entry name" value="AcrB_DN_DC_subdom"/>
</dbReference>
<dbReference type="Gene3D" id="3.30.70.1430">
    <property type="entry name" value="Multidrug efflux transporter AcrB pore domain"/>
    <property type="match status" value="2"/>
</dbReference>
<dbReference type="PANTHER" id="PTHR32063">
    <property type="match status" value="1"/>
</dbReference>
<feature type="transmembrane region" description="Helical" evidence="1">
    <location>
        <begin position="12"/>
        <end position="32"/>
    </location>
</feature>
<keyword evidence="1" id="KW-0472">Membrane</keyword>
<name>A0ABY3R7I6_9BRAD</name>
<sequence length="1059" mass="113338">MNISAPFILRPIATTLLVCAVVLLGGLGYWFLPISPLPAVEFPTIQVTTGYPGASPRVMETSVTTPLEHYFGKISGLTGMSSTSSSGTSEITLQFALSRPIDWAAQDVQAAINSASNWVPIASLPTPPVYRQVNPADTPVLIFALTSNILPLHEVGTYVESVIVPKLSQVKGVGAVTVEGGQRRAVRLEVNPAVLAGLGLSLEDVRRAVAANTTNNPKGSLDGSHQSFQIGANDQLFNAEQYLGIVIAYRNGAPVYLRNVGKTVDSVENTQQAGWYNGRPAIILNIQRQPGANIINVVEALNRLLPKLRADLPPSLEISIVADRTVTIRSAIADVQFTLASAMALVVLVIALFLRRLWATVIPSISLPVSVIATFGVMALLGFSVNNLSLMALTIASGFVVDDAIVMIENITRYVDDGEAPLAAALKGSRQIGFTVISLTVSLIAVFIPLLLMGGVIGRLFHEFAITLSIAVIVSAAVSLTLTPMMCAKFMTSAAARPENAIAGLSERGFQWLLNRYESGLGWVLRHQHVTLLFTLSTIILTVWLYVAIPKGFLPQQDTGLIIAVTDGPADTSFANMSARQRALGEIIARDKDVISVASFVGADTTNHTLSSGRLYINIGSPDRRAASAEAIMKRLLAATANEPGTRLHLQSAQDIRLETRLSRTQYQYVLQDLDEDELRTWTNKLLAALGHVREIEDPTSDLQDQAPHIELIVDRQIAARYGITMAAIDQTLYDAFGQRQIATIYSVFDQYHVVLEATPAIQQTPDILDRIFVTAGTQASNLGASTNGLGLGYQQSSAAVPLSTFTKVRHTMEPVTISHFGLFPAATISFNLPTGVSLSQATTALLRVQDSIGLPEAITTTLVGTAAEFTSSQDGAVWLILAAIVTVYIVLGVLYESFIHPITILSTLPSAGVGALLALMATGQDLNIISLIGIILLIGIVKKNAIMMVDFAIDAERTEGASAEDAIYRASILRFRPIMMTTMAALLGALPLALQTGTGSELRYPLGVAVVGGLVLSQFLTLYSTPVIYLFLDRLQRRMRRATSLGAANSRGDAAATG</sequence>
<feature type="transmembrane region" description="Helical" evidence="1">
    <location>
        <begin position="432"/>
        <end position="452"/>
    </location>
</feature>
<dbReference type="SUPFAM" id="SSF82714">
    <property type="entry name" value="Multidrug efflux transporter AcrB TolC docking domain, DN and DC subdomains"/>
    <property type="match status" value="2"/>
</dbReference>
<dbReference type="RefSeq" id="WP_231319318.1">
    <property type="nucleotide sequence ID" value="NZ_CP088156.1"/>
</dbReference>
<organism evidence="2 3">
    <name type="scientific">Bradyrhizobium ontarionense</name>
    <dbReference type="NCBI Taxonomy" id="2898149"/>
    <lineage>
        <taxon>Bacteria</taxon>
        <taxon>Pseudomonadati</taxon>
        <taxon>Pseudomonadota</taxon>
        <taxon>Alphaproteobacteria</taxon>
        <taxon>Hyphomicrobiales</taxon>
        <taxon>Nitrobacteraceae</taxon>
        <taxon>Bradyrhizobium</taxon>
    </lineage>
</organism>
<gene>
    <name evidence="2" type="ORF">LQG66_29305</name>
</gene>
<dbReference type="SUPFAM" id="SSF82866">
    <property type="entry name" value="Multidrug efflux transporter AcrB transmembrane domain"/>
    <property type="match status" value="2"/>
</dbReference>
<protein>
    <submittedName>
        <fullName evidence="2">Efflux RND transporter permease subunit</fullName>
    </submittedName>
</protein>
<feature type="transmembrane region" description="Helical" evidence="1">
    <location>
        <begin position="1007"/>
        <end position="1033"/>
    </location>
</feature>
<proteinExistence type="predicted"/>
<feature type="transmembrane region" description="Helical" evidence="1">
    <location>
        <begin position="335"/>
        <end position="354"/>
    </location>
</feature>
<keyword evidence="1" id="KW-0812">Transmembrane</keyword>
<dbReference type="Gene3D" id="1.20.1640.10">
    <property type="entry name" value="Multidrug efflux transporter AcrB transmembrane domain"/>
    <property type="match status" value="2"/>
</dbReference>
<feature type="transmembrane region" description="Helical" evidence="1">
    <location>
        <begin position="464"/>
        <end position="483"/>
    </location>
</feature>
<keyword evidence="1" id="KW-1133">Transmembrane helix</keyword>
<dbReference type="PANTHER" id="PTHR32063:SF21">
    <property type="entry name" value="MULTIDRUG RESISTANCE PROTEIN MDTB"/>
    <property type="match status" value="1"/>
</dbReference>
<dbReference type="Gene3D" id="3.30.2090.10">
    <property type="entry name" value="Multidrug efflux transporter AcrB TolC docking domain, DN and DC subdomains"/>
    <property type="match status" value="2"/>
</dbReference>
<dbReference type="PRINTS" id="PR00702">
    <property type="entry name" value="ACRIFLAVINRP"/>
</dbReference>
<feature type="transmembrane region" description="Helical" evidence="1">
    <location>
        <begin position="974"/>
        <end position="995"/>
    </location>
</feature>
<keyword evidence="3" id="KW-1185">Reference proteome</keyword>
<dbReference type="EMBL" id="CP088156">
    <property type="protein sequence ID" value="UFZ03295.1"/>
    <property type="molecule type" value="Genomic_DNA"/>
</dbReference>
<feature type="transmembrane region" description="Helical" evidence="1">
    <location>
        <begin position="929"/>
        <end position="954"/>
    </location>
</feature>
<evidence type="ECO:0000313" key="2">
    <source>
        <dbReference type="EMBL" id="UFZ03295.1"/>
    </source>
</evidence>
<accession>A0ABY3R7I6</accession>